<keyword evidence="3" id="KW-1185">Reference proteome</keyword>
<sequence>MEEMHFPTHFGVSEKGWPIRGVADTSPAALQGPFVNNAEYEKCVKAMMRHSRADDHKGACSRIMCISDDDRVEAPMMLPTSKPVKWVAAQVISRLPNGTEKTTVCMRGEKGKKKQVPGLPLGVIQCPDVDLVCYGRPCRNGGVPKYGMKLPAGVAIDSRTGAIFGTPVEITKGCVPLAVEVQMREMPHAAERTLIRINVVDNLLMKGRGQALTKVDDLPLNQGSISAFLTTSLSEAVSERDKDGAGSADLDVGNPRDCERYVNGDMRGQS</sequence>
<feature type="region of interest" description="Disordered" evidence="1">
    <location>
        <begin position="237"/>
        <end position="270"/>
    </location>
</feature>
<protein>
    <submittedName>
        <fullName evidence="2">Uncharacterized protein</fullName>
    </submittedName>
</protein>
<evidence type="ECO:0000313" key="3">
    <source>
        <dbReference type="Proteomes" id="UP000018201"/>
    </source>
</evidence>
<evidence type="ECO:0000313" key="2">
    <source>
        <dbReference type="EMBL" id="CDI81974.1"/>
    </source>
</evidence>
<dbReference type="EMBL" id="HG692184">
    <property type="protein sequence ID" value="CDI81974.1"/>
    <property type="molecule type" value="Genomic_DNA"/>
</dbReference>
<gene>
    <name evidence="2" type="ORF">EPH_0010260</name>
</gene>
<dbReference type="OrthoDB" id="347183at2759"/>
<accession>U6GTP8</accession>
<dbReference type="Proteomes" id="UP000018201">
    <property type="component" value="Unassembled WGS sequence"/>
</dbReference>
<proteinExistence type="predicted"/>
<name>U6GTP8_9EIME</name>
<reference evidence="2" key="2">
    <citation type="submission" date="2013-10" db="EMBL/GenBank/DDBJ databases">
        <authorList>
            <person name="Aslett M."/>
        </authorList>
    </citation>
    <scope>NUCLEOTIDE SEQUENCE [LARGE SCALE GENOMIC DNA]</scope>
    <source>
        <strain evidence="2">Houghton</strain>
    </source>
</reference>
<dbReference type="AlphaFoldDB" id="U6GTP8"/>
<reference evidence="2" key="1">
    <citation type="submission" date="2013-10" db="EMBL/GenBank/DDBJ databases">
        <title>Genomic analysis of the causative agents of coccidiosis in chickens.</title>
        <authorList>
            <person name="Reid A.J."/>
            <person name="Blake D."/>
            <person name="Billington K."/>
            <person name="Browne H."/>
            <person name="Dunn M."/>
            <person name="Hung S."/>
            <person name="Kawahara F."/>
            <person name="Miranda-Saavedra D."/>
            <person name="Mourier T."/>
            <person name="Nagra H."/>
            <person name="Otto T.D."/>
            <person name="Rawlings N."/>
            <person name="Sanchez A."/>
            <person name="Sanders M."/>
            <person name="Subramaniam C."/>
            <person name="Tay Y."/>
            <person name="Dear P."/>
            <person name="Doerig C."/>
            <person name="Gruber A."/>
            <person name="Parkinson J."/>
            <person name="Shirley M."/>
            <person name="Wan K.L."/>
            <person name="Berriman M."/>
            <person name="Tomley F."/>
            <person name="Pain A."/>
        </authorList>
    </citation>
    <scope>NUCLEOTIDE SEQUENCE [LARGE SCALE GENOMIC DNA]</scope>
    <source>
        <strain evidence="2">Houghton</strain>
    </source>
</reference>
<evidence type="ECO:0000256" key="1">
    <source>
        <dbReference type="SAM" id="MobiDB-lite"/>
    </source>
</evidence>
<dbReference type="VEuPathDB" id="ToxoDB:EPH_0010260"/>
<organism evidence="2 3">
    <name type="scientific">Eimeria praecox</name>
    <dbReference type="NCBI Taxonomy" id="51316"/>
    <lineage>
        <taxon>Eukaryota</taxon>
        <taxon>Sar</taxon>
        <taxon>Alveolata</taxon>
        <taxon>Apicomplexa</taxon>
        <taxon>Conoidasida</taxon>
        <taxon>Coccidia</taxon>
        <taxon>Eucoccidiorida</taxon>
        <taxon>Eimeriorina</taxon>
        <taxon>Eimeriidae</taxon>
        <taxon>Eimeria</taxon>
    </lineage>
</organism>